<dbReference type="Proteomes" id="UP001594351">
    <property type="component" value="Unassembled WGS sequence"/>
</dbReference>
<sequence>MEDFLNPKNIWLQTSTLKEIALPGEPVEIPIQELKILFQIIWLADDGAQPAVFIKTPVQADINIQWDQVDAITHKINEGIIVGHEETGSKWGALRAIEDLSCLLMDLPSDTEMELLAAGELHLNRQRYKGMVRNKQFLITHTYPAMSREILLKALALSRQVEAGDFIQAETEQQANQVILDAEEELGLLKMKMEGKGCQIYARDEKGNPDPGLLAMVAYHLFQRMFKDGPWDFSEIEREEADCREAVDVLDQAVQKIAHFIFPKKSEFHDGAVVHQGKASRFGMSNITAMPHVVPEDIEILDEEMKALGFQPLGDMVCEKISNVVIRCYAAENSVIYGMAMAGADQKTFVVEFYSNFDDQASISTSTMPGVESRHRKKIYRYSHPWSDYKDLFARHNQTVADHNANPVTAQPTLKAYAETIDSFLVREGKL</sequence>
<keyword evidence="2" id="KW-1185">Reference proteome</keyword>
<accession>A0ABV6Z0M7</accession>
<comment type="caution">
    <text evidence="1">The sequence shown here is derived from an EMBL/GenBank/DDBJ whole genome shotgun (WGS) entry which is preliminary data.</text>
</comment>
<dbReference type="EMBL" id="JBHPBY010000252">
    <property type="protein sequence ID" value="MFC1851997.1"/>
    <property type="molecule type" value="Genomic_DNA"/>
</dbReference>
<evidence type="ECO:0000313" key="2">
    <source>
        <dbReference type="Proteomes" id="UP001594351"/>
    </source>
</evidence>
<reference evidence="1 2" key="1">
    <citation type="submission" date="2024-09" db="EMBL/GenBank/DDBJ databases">
        <title>Laminarin stimulates single cell rates of sulfate reduction while oxygen inhibits transcriptomic activity in coastal marine sediment.</title>
        <authorList>
            <person name="Lindsay M."/>
            <person name="Orcutt B."/>
            <person name="Emerson D."/>
            <person name="Stepanauskas R."/>
            <person name="D'Angelo T."/>
        </authorList>
    </citation>
    <scope>NUCLEOTIDE SEQUENCE [LARGE SCALE GENOMIC DNA]</scope>
    <source>
        <strain evidence="1">SAG AM-311-K15</strain>
    </source>
</reference>
<name>A0ABV6Z0M7_UNCC1</name>
<gene>
    <name evidence="1" type="ORF">ACFL27_17530</name>
</gene>
<proteinExistence type="predicted"/>
<evidence type="ECO:0000313" key="1">
    <source>
        <dbReference type="EMBL" id="MFC1851997.1"/>
    </source>
</evidence>
<protein>
    <submittedName>
        <fullName evidence="1">Uncharacterized protein</fullName>
    </submittedName>
</protein>
<organism evidence="1 2">
    <name type="scientific">candidate division CSSED10-310 bacterium</name>
    <dbReference type="NCBI Taxonomy" id="2855610"/>
    <lineage>
        <taxon>Bacteria</taxon>
        <taxon>Bacteria division CSSED10-310</taxon>
    </lineage>
</organism>